<feature type="domain" description="PAZ" evidence="2">
    <location>
        <begin position="250"/>
        <end position="356"/>
    </location>
</feature>
<dbReference type="SMART" id="SM00950">
    <property type="entry name" value="Piwi"/>
    <property type="match status" value="1"/>
</dbReference>
<proteinExistence type="predicted"/>
<evidence type="ECO:0000313" key="4">
    <source>
        <dbReference type="EMBL" id="KAF0548447.1"/>
    </source>
</evidence>
<dbReference type="SUPFAM" id="SSF101690">
    <property type="entry name" value="PAZ domain"/>
    <property type="match status" value="1"/>
</dbReference>
<dbReference type="EMBL" id="WTPW01000096">
    <property type="protein sequence ID" value="KAF0548447.1"/>
    <property type="molecule type" value="Genomic_DNA"/>
</dbReference>
<dbReference type="GO" id="GO:0003723">
    <property type="term" value="F:RNA binding"/>
    <property type="evidence" value="ECO:0007669"/>
    <property type="project" value="InterPro"/>
</dbReference>
<organism evidence="4 5">
    <name type="scientific">Gigaspora margarita</name>
    <dbReference type="NCBI Taxonomy" id="4874"/>
    <lineage>
        <taxon>Eukaryota</taxon>
        <taxon>Fungi</taxon>
        <taxon>Fungi incertae sedis</taxon>
        <taxon>Mucoromycota</taxon>
        <taxon>Glomeromycotina</taxon>
        <taxon>Glomeromycetes</taxon>
        <taxon>Diversisporales</taxon>
        <taxon>Gigasporaceae</taxon>
        <taxon>Gigaspora</taxon>
    </lineage>
</organism>
<comment type="caution">
    <text evidence="4">The sequence shown here is derived from an EMBL/GenBank/DDBJ whole genome shotgun (WGS) entry which is preliminary data.</text>
</comment>
<name>A0A8H4AZV0_GIGMA</name>
<dbReference type="SMART" id="SM01163">
    <property type="entry name" value="DUF1785"/>
    <property type="match status" value="1"/>
</dbReference>
<keyword evidence="5" id="KW-1185">Reference proteome</keyword>
<dbReference type="InterPro" id="IPR036085">
    <property type="entry name" value="PAZ_dom_sf"/>
</dbReference>
<dbReference type="Pfam" id="PF16487">
    <property type="entry name" value="ArgoMid"/>
    <property type="match status" value="1"/>
</dbReference>
<dbReference type="Proteomes" id="UP000439903">
    <property type="component" value="Unassembled WGS sequence"/>
</dbReference>
<feature type="region of interest" description="Disordered" evidence="1">
    <location>
        <begin position="734"/>
        <end position="753"/>
    </location>
</feature>
<dbReference type="Gene3D" id="3.30.420.10">
    <property type="entry name" value="Ribonuclease H-like superfamily/Ribonuclease H"/>
    <property type="match status" value="1"/>
</dbReference>
<dbReference type="InterPro" id="IPR014811">
    <property type="entry name" value="ArgoL1"/>
</dbReference>
<dbReference type="CDD" id="cd02846">
    <property type="entry name" value="PAZ_argonaute_like"/>
    <property type="match status" value="1"/>
</dbReference>
<reference evidence="4 5" key="1">
    <citation type="journal article" date="2019" name="Environ. Microbiol.">
        <title>At the nexus of three kingdoms: the genome of the mycorrhizal fungus Gigaspora margarita provides insights into plant, endobacterial and fungal interactions.</title>
        <authorList>
            <person name="Venice F."/>
            <person name="Ghignone S."/>
            <person name="Salvioli di Fossalunga A."/>
            <person name="Amselem J."/>
            <person name="Novero M."/>
            <person name="Xianan X."/>
            <person name="Sedzielewska Toro K."/>
            <person name="Morin E."/>
            <person name="Lipzen A."/>
            <person name="Grigoriev I.V."/>
            <person name="Henrissat B."/>
            <person name="Martin F.M."/>
            <person name="Bonfante P."/>
        </authorList>
    </citation>
    <scope>NUCLEOTIDE SEQUENCE [LARGE SCALE GENOMIC DNA]</scope>
    <source>
        <strain evidence="4 5">BEG34</strain>
    </source>
</reference>
<dbReference type="SUPFAM" id="SSF53098">
    <property type="entry name" value="Ribonuclease H-like"/>
    <property type="match status" value="1"/>
</dbReference>
<gene>
    <name evidence="4" type="ORF">F8M41_025954</name>
</gene>
<evidence type="ECO:0000259" key="3">
    <source>
        <dbReference type="PROSITE" id="PS50822"/>
    </source>
</evidence>
<dbReference type="PROSITE" id="PS50821">
    <property type="entry name" value="PAZ"/>
    <property type="match status" value="1"/>
</dbReference>
<dbReference type="OrthoDB" id="2328032at2759"/>
<evidence type="ECO:0000256" key="1">
    <source>
        <dbReference type="SAM" id="MobiDB-lite"/>
    </source>
</evidence>
<dbReference type="AlphaFoldDB" id="A0A8H4AZV0"/>
<evidence type="ECO:0000313" key="5">
    <source>
        <dbReference type="Proteomes" id="UP000439903"/>
    </source>
</evidence>
<dbReference type="Pfam" id="PF08699">
    <property type="entry name" value="ArgoL1"/>
    <property type="match status" value="1"/>
</dbReference>
<dbReference type="InterPro" id="IPR032473">
    <property type="entry name" value="Argonaute_Mid_dom"/>
</dbReference>
<dbReference type="PROSITE" id="PS50822">
    <property type="entry name" value="PIWI"/>
    <property type="match status" value="1"/>
</dbReference>
<dbReference type="Gene3D" id="3.40.50.2300">
    <property type="match status" value="1"/>
</dbReference>
<dbReference type="InterPro" id="IPR036397">
    <property type="entry name" value="RNaseH_sf"/>
</dbReference>
<dbReference type="InterPro" id="IPR003165">
    <property type="entry name" value="Piwi"/>
</dbReference>
<dbReference type="InterPro" id="IPR012337">
    <property type="entry name" value="RNaseH-like_sf"/>
</dbReference>
<dbReference type="Gene3D" id="2.170.260.10">
    <property type="entry name" value="paz domain"/>
    <property type="match status" value="1"/>
</dbReference>
<dbReference type="PANTHER" id="PTHR22891">
    <property type="entry name" value="EUKARYOTIC TRANSLATION INITIATION FACTOR 2C"/>
    <property type="match status" value="1"/>
</dbReference>
<dbReference type="InterPro" id="IPR003100">
    <property type="entry name" value="PAZ_dom"/>
</dbReference>
<dbReference type="Pfam" id="PF02171">
    <property type="entry name" value="Piwi"/>
    <property type="match status" value="1"/>
</dbReference>
<dbReference type="Pfam" id="PF02170">
    <property type="entry name" value="PAZ"/>
    <property type="match status" value="1"/>
</dbReference>
<sequence>MSSEIKNKIALRPSEPATRGKPVEVIVNYVEIGKSFKYPTVHSYTFDVRKEQKKKAKGDDSGEKKANREEAEAAFYQLLKQKSFGQNVFPVYNANMIYSSNKLCDGKDNKKFDKIRIPPKDGAGRPKFFSAVLKYDSNKCETYQMAEYVKVNTNQRWGEDIQKNLLVLNAFINSDVRARYLTYGRNQIFPEPNPRDRLFLPNGIELMLGFHQSIRPGWDKLLINIDTCVTTYYPSGLLIDLIPKILTNKTTKDALRRGISENEIRHLKFCLKGLSFTTTYRSANNSKPKKKVSYITEKSAQQLKFNYYGRNISVNEFFRELGTPLEFPMLPCVAVKSTKRGQNDAYFPLEVCFLISGEKFDVDKLKKEKEQRQDMIKKTAIKPSDRFQRITNALTNVYKHSENNAMKSIGMVVGNELIKAISRVLEPPKITSTPENKEIVLESGSWNVPKFIAPAKLHSWSVVWFDQNLNKPQVEDMIRMLIEVLTEKGLNVQNPQQFIQGNAQNCKNALALAAQRKNTEIDPQLIVSIVSSKNNGVSGIYTEIKKACLVDLGINSQCFQSGERQWRQRWKPICNNVALKINGKLGGTNSQLIPNQLDFKNAKQYMILGADVFHPSKEEKKKGRPSIAAIVASMDPFATKYVGRYSMNKKLKNEVIEEIGSMVKDFIVTFEEKNDKSLPEAILFYRDGVAEGQFEIIMNDEINKLLETLKELYQSRELPPPKLTFVIMQKRHHTRAKPDDESNADPKSKGNCQPGTIIDKTIVVPQYFTFFLQSHSSPLGTARPAYYHVIYDEIGFSQDEMQTLTYNLCFSSVRCNLALSMVTPLHYAHNLANLAKNFVTYDEFPVDGDRPENVLNGKVYYIHDNIKNAMYFA</sequence>
<evidence type="ECO:0000259" key="2">
    <source>
        <dbReference type="PROSITE" id="PS50821"/>
    </source>
</evidence>
<protein>
    <submittedName>
        <fullName evidence="4">Piwi-domain-containing protein</fullName>
    </submittedName>
</protein>
<accession>A0A8H4AZV0</accession>
<feature type="compositionally biased region" description="Basic and acidic residues" evidence="1">
    <location>
        <begin position="736"/>
        <end position="748"/>
    </location>
</feature>
<feature type="domain" description="Piwi" evidence="3">
    <location>
        <begin position="525"/>
        <end position="840"/>
    </location>
</feature>